<evidence type="ECO:0000313" key="1">
    <source>
        <dbReference type="EMBL" id="KAH7682919.1"/>
    </source>
</evidence>
<gene>
    <name evidence="1" type="ORF">IHE45_05G150600</name>
</gene>
<dbReference type="EMBL" id="CM037015">
    <property type="protein sequence ID" value="KAH7682919.1"/>
    <property type="molecule type" value="Genomic_DNA"/>
</dbReference>
<proteinExistence type="predicted"/>
<protein>
    <submittedName>
        <fullName evidence="1">Uncharacterized protein</fullName>
    </submittedName>
</protein>
<keyword evidence="2" id="KW-1185">Reference proteome</keyword>
<name>A0ACB7W6A9_DIOAL</name>
<accession>A0ACB7W6A9</accession>
<dbReference type="Proteomes" id="UP000827976">
    <property type="component" value="Chromosome 5"/>
</dbReference>
<evidence type="ECO:0000313" key="2">
    <source>
        <dbReference type="Proteomes" id="UP000827976"/>
    </source>
</evidence>
<organism evidence="1 2">
    <name type="scientific">Dioscorea alata</name>
    <name type="common">Purple yam</name>
    <dbReference type="NCBI Taxonomy" id="55571"/>
    <lineage>
        <taxon>Eukaryota</taxon>
        <taxon>Viridiplantae</taxon>
        <taxon>Streptophyta</taxon>
        <taxon>Embryophyta</taxon>
        <taxon>Tracheophyta</taxon>
        <taxon>Spermatophyta</taxon>
        <taxon>Magnoliopsida</taxon>
        <taxon>Liliopsida</taxon>
        <taxon>Dioscoreales</taxon>
        <taxon>Dioscoreaceae</taxon>
        <taxon>Dioscorea</taxon>
    </lineage>
</organism>
<comment type="caution">
    <text evidence="1">The sequence shown here is derived from an EMBL/GenBank/DDBJ whole genome shotgun (WGS) entry which is preliminary data.</text>
</comment>
<reference evidence="2" key="1">
    <citation type="journal article" date="2022" name="Nat. Commun.">
        <title>Chromosome evolution and the genetic basis of agronomically important traits in greater yam.</title>
        <authorList>
            <person name="Bredeson J.V."/>
            <person name="Lyons J.B."/>
            <person name="Oniyinde I.O."/>
            <person name="Okereke N.R."/>
            <person name="Kolade O."/>
            <person name="Nnabue I."/>
            <person name="Nwadili C.O."/>
            <person name="Hribova E."/>
            <person name="Parker M."/>
            <person name="Nwogha J."/>
            <person name="Shu S."/>
            <person name="Carlson J."/>
            <person name="Kariba R."/>
            <person name="Muthemba S."/>
            <person name="Knop K."/>
            <person name="Barton G.J."/>
            <person name="Sherwood A.V."/>
            <person name="Lopez-Montes A."/>
            <person name="Asiedu R."/>
            <person name="Jamnadass R."/>
            <person name="Muchugi A."/>
            <person name="Goodstein D."/>
            <person name="Egesi C.N."/>
            <person name="Featherston J."/>
            <person name="Asfaw A."/>
            <person name="Simpson G.G."/>
            <person name="Dolezel J."/>
            <person name="Hendre P.S."/>
            <person name="Van Deynze A."/>
            <person name="Kumar P.L."/>
            <person name="Obidiegwu J.E."/>
            <person name="Bhattacharjee R."/>
            <person name="Rokhsar D.S."/>
        </authorList>
    </citation>
    <scope>NUCLEOTIDE SEQUENCE [LARGE SCALE GENOMIC DNA]</scope>
    <source>
        <strain evidence="2">cv. TDa95/00328</strain>
    </source>
</reference>
<sequence length="143" mass="16072">MGYVTSEEGVLKLVHPGGFVEVHYAPMAAAQVMAKNPRHCVTRPDVFKFPWIVVRPESLLKPGKVYFIVPFRTIHQLLVRSPPAARAVQVSPLVEEMQSTSDHVRMMPKIKSCLKKPSCSKKQGRRVMFDIPSCTAKEEEEGL</sequence>